<feature type="transmembrane region" description="Helical" evidence="6">
    <location>
        <begin position="128"/>
        <end position="146"/>
    </location>
</feature>
<keyword evidence="5 6" id="KW-0472">Membrane</keyword>
<sequence>MNSEMRIKDTSANPAPLGLVGFGLTTILLNIHNAGLYPNNSMILGMGIFVGGIAQIIAGILESKKNNTFGLTAFTAYGSFWLSLVAIWTLPALGLAEKADETAMGFYLAIWGLFTFGMFIGTFRLSRALQVVFGTLVALFWLLAIGDLTHIAAYKVIGGYVGILCGFSAFYTAIAQVLNEVYGRTVLPLGPVARS</sequence>
<evidence type="ECO:0000256" key="3">
    <source>
        <dbReference type="ARBA" id="ARBA00022692"/>
    </source>
</evidence>
<dbReference type="InterPro" id="IPR000791">
    <property type="entry name" value="Gpr1/Fun34/SatP-like"/>
</dbReference>
<keyword evidence="3 6" id="KW-0812">Transmembrane</keyword>
<dbReference type="InterPro" id="IPR047622">
    <property type="entry name" value="GPR1_FUN34_YAAH"/>
</dbReference>
<dbReference type="GO" id="GO:0005886">
    <property type="term" value="C:plasma membrane"/>
    <property type="evidence" value="ECO:0007669"/>
    <property type="project" value="TreeGrafter"/>
</dbReference>
<evidence type="ECO:0000313" key="7">
    <source>
        <dbReference type="EMBL" id="SFK47864.1"/>
    </source>
</evidence>
<name>A0A1I3ZUM2_9BACT</name>
<dbReference type="GO" id="GO:0071422">
    <property type="term" value="P:succinate transmembrane transport"/>
    <property type="evidence" value="ECO:0007669"/>
    <property type="project" value="TreeGrafter"/>
</dbReference>
<dbReference type="PANTHER" id="PTHR30178">
    <property type="entry name" value="INNER MEMBRANE PROTEIN YAAH"/>
    <property type="match status" value="1"/>
</dbReference>
<gene>
    <name evidence="7" type="ORF">SAMN04488082_12722</name>
</gene>
<keyword evidence="8" id="KW-1185">Reference proteome</keyword>
<evidence type="ECO:0000256" key="6">
    <source>
        <dbReference type="SAM" id="Phobius"/>
    </source>
</evidence>
<organism evidence="7 8">
    <name type="scientific">Desulfomicrobium apsheronum</name>
    <dbReference type="NCBI Taxonomy" id="52560"/>
    <lineage>
        <taxon>Bacteria</taxon>
        <taxon>Pseudomonadati</taxon>
        <taxon>Thermodesulfobacteriota</taxon>
        <taxon>Desulfovibrionia</taxon>
        <taxon>Desulfovibrionales</taxon>
        <taxon>Desulfomicrobiaceae</taxon>
        <taxon>Desulfomicrobium</taxon>
    </lineage>
</organism>
<feature type="transmembrane region" description="Helical" evidence="6">
    <location>
        <begin position="12"/>
        <end position="31"/>
    </location>
</feature>
<comment type="subcellular location">
    <subcellularLocation>
        <location evidence="1">Membrane</location>
        <topology evidence="1">Multi-pass membrane protein</topology>
    </subcellularLocation>
</comment>
<feature type="transmembrane region" description="Helical" evidence="6">
    <location>
        <begin position="68"/>
        <end position="90"/>
    </location>
</feature>
<evidence type="ECO:0000313" key="8">
    <source>
        <dbReference type="Proteomes" id="UP000198635"/>
    </source>
</evidence>
<accession>A0A1I3ZUM2</accession>
<reference evidence="8" key="1">
    <citation type="submission" date="2016-10" db="EMBL/GenBank/DDBJ databases">
        <authorList>
            <person name="Varghese N."/>
            <person name="Submissions S."/>
        </authorList>
    </citation>
    <scope>NUCLEOTIDE SEQUENCE [LARGE SCALE GENOMIC DNA]</scope>
    <source>
        <strain evidence="8">DSM 5918</strain>
    </source>
</reference>
<proteinExistence type="inferred from homology"/>
<dbReference type="NCBIfam" id="NF038013">
    <property type="entry name" value="AceTr_1"/>
    <property type="match status" value="1"/>
</dbReference>
<keyword evidence="4 6" id="KW-1133">Transmembrane helix</keyword>
<feature type="transmembrane region" description="Helical" evidence="6">
    <location>
        <begin position="152"/>
        <end position="174"/>
    </location>
</feature>
<dbReference type="PANTHER" id="PTHR30178:SF3">
    <property type="entry name" value="SUCCINATE-ACETATE_PROTON SYMPORTER SATP"/>
    <property type="match status" value="1"/>
</dbReference>
<dbReference type="STRING" id="52560.SAMN04488082_12722"/>
<feature type="transmembrane region" description="Helical" evidence="6">
    <location>
        <begin position="102"/>
        <end position="121"/>
    </location>
</feature>
<dbReference type="AlphaFoldDB" id="A0A1I3ZUM2"/>
<dbReference type="GO" id="GO:0015360">
    <property type="term" value="F:acetate:proton symporter activity"/>
    <property type="evidence" value="ECO:0007669"/>
    <property type="project" value="TreeGrafter"/>
</dbReference>
<protein>
    <submittedName>
        <fullName evidence="7">Uncharacterized protein</fullName>
    </submittedName>
</protein>
<evidence type="ECO:0000256" key="4">
    <source>
        <dbReference type="ARBA" id="ARBA00022989"/>
    </source>
</evidence>
<dbReference type="Proteomes" id="UP000198635">
    <property type="component" value="Unassembled WGS sequence"/>
</dbReference>
<dbReference type="Pfam" id="PF01184">
    <property type="entry name" value="Gpr1_Fun34_YaaH"/>
    <property type="match status" value="1"/>
</dbReference>
<evidence type="ECO:0000256" key="2">
    <source>
        <dbReference type="ARBA" id="ARBA00005587"/>
    </source>
</evidence>
<dbReference type="EMBL" id="FORX01000027">
    <property type="protein sequence ID" value="SFK47864.1"/>
    <property type="molecule type" value="Genomic_DNA"/>
</dbReference>
<dbReference type="PROSITE" id="PS01114">
    <property type="entry name" value="GPR1_FUN34_YAAH"/>
    <property type="match status" value="1"/>
</dbReference>
<feature type="transmembrane region" description="Helical" evidence="6">
    <location>
        <begin position="43"/>
        <end position="61"/>
    </location>
</feature>
<evidence type="ECO:0000256" key="5">
    <source>
        <dbReference type="ARBA" id="ARBA00023136"/>
    </source>
</evidence>
<comment type="similarity">
    <text evidence="2">Belongs to the acetate uptake transporter (AceTr) (TC 2.A.96) family.</text>
</comment>
<evidence type="ECO:0000256" key="1">
    <source>
        <dbReference type="ARBA" id="ARBA00004141"/>
    </source>
</evidence>
<dbReference type="InterPro" id="IPR047623">
    <property type="entry name" value="SatP"/>
</dbReference>